<protein>
    <recommendedName>
        <fullName evidence="3">WG containing repeat-containing protein</fullName>
    </recommendedName>
</protein>
<dbReference type="Proteomes" id="UP000028719">
    <property type="component" value="Unassembled WGS sequence"/>
</dbReference>
<evidence type="ECO:0000313" key="2">
    <source>
        <dbReference type="Proteomes" id="UP000028719"/>
    </source>
</evidence>
<name>A0ABR4UFK0_9FLAO</name>
<sequence length="510" mass="58866">MMKLFFVSEKRQCRTMMSVTGILMMAAISLSVGCSNKSIDTKASVIISKQSKVMIPFLQKNGLFRYVDEDLKPVIDKEFFLASKFSTKGYAFVYDKDFRQGIIDVKGNFIRDFSDKTYEAYDLGTLTFIEESREYEKKLPVWKWDWNIMGSGIDKTATFSEVTISVLQTGQKIASKTTNKDEYEKGISLDVSPLDDSHFVMNEKLYEIKGNKVKEIADKIYFTFTDDRVLVSEKNGNALFYSFDGKLKNTKELKPVKEISIQANGKTIVLDSLNETRYRQRPANATLLKDIKTNEIFPYPNFDKAFPITFSNLSDGQVSFLNKVTLISSVNKTPYFILGTFNYDKWKYDYKYVDAKGNFLPSIQAPDFFILGNVGEILWPESDQIISPTFIEEGYQVKKIKKVYGEDSLFFVQIEKNNVAKKGLWNSKKQQWIIPAEFDDIGILDEQNLIVSLRMEKEGGYYLYDARNRKRITHKTYKSIFADGLITNRTGPNKEEKYYIDIFTGKEFKE</sequence>
<dbReference type="PROSITE" id="PS51257">
    <property type="entry name" value="PROKAR_LIPOPROTEIN"/>
    <property type="match status" value="1"/>
</dbReference>
<accession>A0ABR4UFK0</accession>
<reference evidence="1 2" key="1">
    <citation type="submission" date="2014-07" db="EMBL/GenBank/DDBJ databases">
        <title>Genome of Chryseobacterium vrystaatense LMG 22846.</title>
        <authorList>
            <person name="Pipes S.E."/>
            <person name="Stropko S.J."/>
            <person name="Newman J.D."/>
        </authorList>
    </citation>
    <scope>NUCLEOTIDE SEQUENCE [LARGE SCALE GENOMIC DNA]</scope>
    <source>
        <strain evidence="1 2">LMG 22846</strain>
    </source>
</reference>
<evidence type="ECO:0008006" key="3">
    <source>
        <dbReference type="Google" id="ProtNLM"/>
    </source>
</evidence>
<dbReference type="EMBL" id="JPRI01000012">
    <property type="protein sequence ID" value="KFF23295.1"/>
    <property type="molecule type" value="Genomic_DNA"/>
</dbReference>
<comment type="caution">
    <text evidence="1">The sequence shown here is derived from an EMBL/GenBank/DDBJ whole genome shotgun (WGS) entry which is preliminary data.</text>
</comment>
<gene>
    <name evidence="1" type="ORF">IW16_23710</name>
</gene>
<dbReference type="RefSeq" id="WP_034750129.1">
    <property type="nucleotide sequence ID" value="NZ_JPRI01000012.1"/>
</dbReference>
<keyword evidence="2" id="KW-1185">Reference proteome</keyword>
<evidence type="ECO:0000313" key="1">
    <source>
        <dbReference type="EMBL" id="KFF23295.1"/>
    </source>
</evidence>
<organism evidence="1 2">
    <name type="scientific">Chryseobacterium vrystaatense</name>
    <dbReference type="NCBI Taxonomy" id="307480"/>
    <lineage>
        <taxon>Bacteria</taxon>
        <taxon>Pseudomonadati</taxon>
        <taxon>Bacteroidota</taxon>
        <taxon>Flavobacteriia</taxon>
        <taxon>Flavobacteriales</taxon>
        <taxon>Weeksellaceae</taxon>
        <taxon>Chryseobacterium group</taxon>
        <taxon>Chryseobacterium</taxon>
    </lineage>
</organism>
<proteinExistence type="predicted"/>